<keyword evidence="2" id="KW-1185">Reference proteome</keyword>
<organism evidence="1 2">
    <name type="scientific">Elysia crispata</name>
    <name type="common">lettuce slug</name>
    <dbReference type="NCBI Taxonomy" id="231223"/>
    <lineage>
        <taxon>Eukaryota</taxon>
        <taxon>Metazoa</taxon>
        <taxon>Spiralia</taxon>
        <taxon>Lophotrochozoa</taxon>
        <taxon>Mollusca</taxon>
        <taxon>Gastropoda</taxon>
        <taxon>Heterobranchia</taxon>
        <taxon>Euthyneura</taxon>
        <taxon>Panpulmonata</taxon>
        <taxon>Sacoglossa</taxon>
        <taxon>Placobranchoidea</taxon>
        <taxon>Plakobranchidae</taxon>
        <taxon>Elysia</taxon>
    </lineage>
</organism>
<gene>
    <name evidence="1" type="ORF">RRG08_062254</name>
</gene>
<name>A0AAE1CYR3_9GAST</name>
<evidence type="ECO:0000313" key="2">
    <source>
        <dbReference type="Proteomes" id="UP001283361"/>
    </source>
</evidence>
<sequence length="157" mass="17704">MQFNCLAEPQNTGKSDVQLLPTDMNKATVYAQYKASMDAEPAGKTVSLRTLAVTVQAEPNYCNMINEPHIITKKGMSFSKNPVYVEQKVGISEAKRADMKKLMQEHAGEGWETDQRFEFVASVVSGRVNLAQKKRNPAAAWERTNLLIDFNAFFFFF</sequence>
<protein>
    <submittedName>
        <fullName evidence="1">Uncharacterized protein</fullName>
    </submittedName>
</protein>
<proteinExistence type="predicted"/>
<reference evidence="1" key="1">
    <citation type="journal article" date="2023" name="G3 (Bethesda)">
        <title>A reference genome for the long-term kleptoplast-retaining sea slug Elysia crispata morphotype clarki.</title>
        <authorList>
            <person name="Eastman K.E."/>
            <person name="Pendleton A.L."/>
            <person name="Shaikh M.A."/>
            <person name="Suttiyut T."/>
            <person name="Ogas R."/>
            <person name="Tomko P."/>
            <person name="Gavelis G."/>
            <person name="Widhalm J.R."/>
            <person name="Wisecaver J.H."/>
        </authorList>
    </citation>
    <scope>NUCLEOTIDE SEQUENCE</scope>
    <source>
        <strain evidence="1">ECLA1</strain>
    </source>
</reference>
<dbReference type="Proteomes" id="UP001283361">
    <property type="component" value="Unassembled WGS sequence"/>
</dbReference>
<dbReference type="EMBL" id="JAWDGP010006253">
    <property type="protein sequence ID" value="KAK3744604.1"/>
    <property type="molecule type" value="Genomic_DNA"/>
</dbReference>
<dbReference type="AlphaFoldDB" id="A0AAE1CYR3"/>
<comment type="caution">
    <text evidence="1">The sequence shown here is derived from an EMBL/GenBank/DDBJ whole genome shotgun (WGS) entry which is preliminary data.</text>
</comment>
<evidence type="ECO:0000313" key="1">
    <source>
        <dbReference type="EMBL" id="KAK3744604.1"/>
    </source>
</evidence>
<accession>A0AAE1CYR3</accession>